<gene>
    <name evidence="15" type="primary">pdxK</name>
    <name evidence="15" type="ORF">NCTC12092_01750</name>
</gene>
<keyword evidence="6 15" id="KW-0418">Kinase</keyword>
<dbReference type="GO" id="GO:0008902">
    <property type="term" value="F:hydroxymethylpyrimidine kinase activity"/>
    <property type="evidence" value="ECO:0007669"/>
    <property type="project" value="TreeGrafter"/>
</dbReference>
<evidence type="ECO:0000256" key="11">
    <source>
        <dbReference type="ARBA" id="ARBA00042396"/>
    </source>
</evidence>
<dbReference type="InterPro" id="IPR029056">
    <property type="entry name" value="Ribokinase-like"/>
</dbReference>
<accession>A0A380JV30</accession>
<proteinExistence type="inferred from homology"/>
<dbReference type="PANTHER" id="PTHR20858:SF19">
    <property type="entry name" value="PYRIDOXINE KINASE"/>
    <property type="match status" value="1"/>
</dbReference>
<dbReference type="InterPro" id="IPR013749">
    <property type="entry name" value="PM/HMP-P_kinase-1"/>
</dbReference>
<evidence type="ECO:0000256" key="13">
    <source>
        <dbReference type="ARBA" id="ARBA00049293"/>
    </source>
</evidence>
<evidence type="ECO:0000259" key="14">
    <source>
        <dbReference type="Pfam" id="PF08543"/>
    </source>
</evidence>
<evidence type="ECO:0000256" key="2">
    <source>
        <dbReference type="ARBA" id="ARBA00012104"/>
    </source>
</evidence>
<dbReference type="NCBIfam" id="NF009078">
    <property type="entry name" value="PRK12413.1"/>
    <property type="match status" value="1"/>
</dbReference>
<dbReference type="AlphaFoldDB" id="A0A380JV30"/>
<evidence type="ECO:0000256" key="9">
    <source>
        <dbReference type="ARBA" id="ARBA00042307"/>
    </source>
</evidence>
<name>A0A380JV30_9STRE</name>
<dbReference type="Proteomes" id="UP000254461">
    <property type="component" value="Unassembled WGS sequence"/>
</dbReference>
<evidence type="ECO:0000256" key="12">
    <source>
        <dbReference type="ARBA" id="ARBA00042531"/>
    </source>
</evidence>
<evidence type="ECO:0000256" key="8">
    <source>
        <dbReference type="ARBA" id="ARBA00022842"/>
    </source>
</evidence>
<sequence>MKNKVLTIAGSDILSGGGLQADLAVLHQLDSFAFLAVTCLTSCDAKGFDIHPVAVDLLAKQLSSLAAIPFQAIKVGLLPRSEIAEQVALFLELKKDTPVILDPVLVFKENQDQTVVEMTEALRALFPLSAVITPNLREAERLAGLAINSKEQMVEAAKKLYEMGAKRVVIKGGNRFDQRIALDLFYDAKTLCFLEKPVLAKQNSGAGCSFAAAIAAYLAKGYSPLRAVEQAKDLVFEAIQQSNDYGVVL</sequence>
<comment type="catalytic activity">
    <reaction evidence="13">
        <text>pyridoxal + ATP = pyridoxal 5'-phosphate + ADP + H(+)</text>
        <dbReference type="Rhea" id="RHEA:10224"/>
        <dbReference type="ChEBI" id="CHEBI:15378"/>
        <dbReference type="ChEBI" id="CHEBI:17310"/>
        <dbReference type="ChEBI" id="CHEBI:30616"/>
        <dbReference type="ChEBI" id="CHEBI:456216"/>
        <dbReference type="ChEBI" id="CHEBI:597326"/>
        <dbReference type="EC" id="2.7.1.35"/>
    </reaction>
</comment>
<dbReference type="GO" id="GO:0005524">
    <property type="term" value="F:ATP binding"/>
    <property type="evidence" value="ECO:0007669"/>
    <property type="project" value="UniProtKB-KW"/>
</dbReference>
<dbReference type="EC" id="2.7.1.35" evidence="2"/>
<evidence type="ECO:0000256" key="6">
    <source>
        <dbReference type="ARBA" id="ARBA00022777"/>
    </source>
</evidence>
<evidence type="ECO:0000256" key="3">
    <source>
        <dbReference type="ARBA" id="ARBA00022679"/>
    </source>
</evidence>
<dbReference type="SUPFAM" id="SSF53613">
    <property type="entry name" value="Ribokinase-like"/>
    <property type="match status" value="1"/>
</dbReference>
<dbReference type="GO" id="GO:0009228">
    <property type="term" value="P:thiamine biosynthetic process"/>
    <property type="evidence" value="ECO:0007669"/>
    <property type="project" value="InterPro"/>
</dbReference>
<organism evidence="15 16">
    <name type="scientific">Streptococcus equi subsp. equi</name>
    <dbReference type="NCBI Taxonomy" id="148942"/>
    <lineage>
        <taxon>Bacteria</taxon>
        <taxon>Bacillati</taxon>
        <taxon>Bacillota</taxon>
        <taxon>Bacilli</taxon>
        <taxon>Lactobacillales</taxon>
        <taxon>Streptococcaceae</taxon>
        <taxon>Streptococcus</taxon>
    </lineage>
</organism>
<protein>
    <recommendedName>
        <fullName evidence="2">pyridoxal kinase</fullName>
        <ecNumber evidence="2">2.7.1.35</ecNumber>
    </recommendedName>
    <alternativeName>
        <fullName evidence="10">PN/PL/PM kinase</fullName>
    </alternativeName>
    <alternativeName>
        <fullName evidence="11">Pyridoxal kinase</fullName>
    </alternativeName>
    <alternativeName>
        <fullName evidence="9">Pyridoxamine kinase</fullName>
    </alternativeName>
    <alternativeName>
        <fullName evidence="12">Vitamin B6 kinase</fullName>
    </alternativeName>
</protein>
<evidence type="ECO:0000313" key="16">
    <source>
        <dbReference type="Proteomes" id="UP000254461"/>
    </source>
</evidence>
<dbReference type="GO" id="GO:0046872">
    <property type="term" value="F:metal ion binding"/>
    <property type="evidence" value="ECO:0007669"/>
    <property type="project" value="UniProtKB-KW"/>
</dbReference>
<dbReference type="EMBL" id="UHFF01000002">
    <property type="protein sequence ID" value="SUN48381.1"/>
    <property type="molecule type" value="Genomic_DNA"/>
</dbReference>
<keyword evidence="7" id="KW-0067">ATP-binding</keyword>
<keyword evidence="5" id="KW-0547">Nucleotide-binding</keyword>
<reference evidence="15 16" key="1">
    <citation type="submission" date="2018-06" db="EMBL/GenBank/DDBJ databases">
        <authorList>
            <consortium name="Pathogen Informatics"/>
            <person name="Doyle S."/>
        </authorList>
    </citation>
    <scope>NUCLEOTIDE SEQUENCE [LARGE SCALE GENOMIC DNA]</scope>
    <source>
        <strain evidence="15 16">NCTC12092</strain>
    </source>
</reference>
<comment type="similarity">
    <text evidence="1">Belongs to the ThiD family.</text>
</comment>
<keyword evidence="3 15" id="KW-0808">Transferase</keyword>
<dbReference type="Gene3D" id="3.40.1190.20">
    <property type="match status" value="1"/>
</dbReference>
<evidence type="ECO:0000256" key="4">
    <source>
        <dbReference type="ARBA" id="ARBA00022723"/>
    </source>
</evidence>
<dbReference type="GO" id="GO:0005829">
    <property type="term" value="C:cytosol"/>
    <property type="evidence" value="ECO:0007669"/>
    <property type="project" value="TreeGrafter"/>
</dbReference>
<feature type="domain" description="Pyridoxamine kinase/Phosphomethylpyrimidine kinase" evidence="14">
    <location>
        <begin position="12"/>
        <end position="245"/>
    </location>
</feature>
<evidence type="ECO:0000256" key="5">
    <source>
        <dbReference type="ARBA" id="ARBA00022741"/>
    </source>
</evidence>
<evidence type="ECO:0000256" key="1">
    <source>
        <dbReference type="ARBA" id="ARBA00009879"/>
    </source>
</evidence>
<dbReference type="RefSeq" id="WP_115251326.1">
    <property type="nucleotide sequence ID" value="NZ_UHFF01000002.1"/>
</dbReference>
<keyword evidence="8" id="KW-0460">Magnesium</keyword>
<dbReference type="CDD" id="cd01169">
    <property type="entry name" value="HMPP_kinase"/>
    <property type="match status" value="1"/>
</dbReference>
<dbReference type="GO" id="GO:0008478">
    <property type="term" value="F:pyridoxal kinase activity"/>
    <property type="evidence" value="ECO:0007669"/>
    <property type="project" value="UniProtKB-EC"/>
</dbReference>
<evidence type="ECO:0000313" key="15">
    <source>
        <dbReference type="EMBL" id="SUN48381.1"/>
    </source>
</evidence>
<dbReference type="InterPro" id="IPR004399">
    <property type="entry name" value="HMP/HMP-P_kinase_dom"/>
</dbReference>
<dbReference type="PANTHER" id="PTHR20858">
    <property type="entry name" value="PHOSPHOMETHYLPYRIMIDINE KINASE"/>
    <property type="match status" value="1"/>
</dbReference>
<dbReference type="Pfam" id="PF08543">
    <property type="entry name" value="Phos_pyr_kin"/>
    <property type="match status" value="1"/>
</dbReference>
<keyword evidence="4" id="KW-0479">Metal-binding</keyword>
<dbReference type="GO" id="GO:0008972">
    <property type="term" value="F:phosphomethylpyrimidine kinase activity"/>
    <property type="evidence" value="ECO:0007669"/>
    <property type="project" value="InterPro"/>
</dbReference>
<evidence type="ECO:0000256" key="10">
    <source>
        <dbReference type="ARBA" id="ARBA00042348"/>
    </source>
</evidence>
<evidence type="ECO:0000256" key="7">
    <source>
        <dbReference type="ARBA" id="ARBA00022840"/>
    </source>
</evidence>